<dbReference type="EMBL" id="JANBPU010000277">
    <property type="protein sequence ID" value="KAJ1913243.1"/>
    <property type="molecule type" value="Genomic_DNA"/>
</dbReference>
<dbReference type="AlphaFoldDB" id="A0A9W7ZPQ2"/>
<evidence type="ECO:0000313" key="3">
    <source>
        <dbReference type="EMBL" id="KAJ1913243.1"/>
    </source>
</evidence>
<dbReference type="InterPro" id="IPR000467">
    <property type="entry name" value="G_patch_dom"/>
</dbReference>
<protein>
    <recommendedName>
        <fullName evidence="2">G-patch domain-containing protein</fullName>
    </recommendedName>
</protein>
<name>A0A9W7ZPQ2_9FUNG</name>
<dbReference type="OrthoDB" id="29523at2759"/>
<organism evidence="3 4">
    <name type="scientific">Mycoemilia scoparia</name>
    <dbReference type="NCBI Taxonomy" id="417184"/>
    <lineage>
        <taxon>Eukaryota</taxon>
        <taxon>Fungi</taxon>
        <taxon>Fungi incertae sedis</taxon>
        <taxon>Zoopagomycota</taxon>
        <taxon>Kickxellomycotina</taxon>
        <taxon>Kickxellomycetes</taxon>
        <taxon>Kickxellales</taxon>
        <taxon>Kickxellaceae</taxon>
        <taxon>Mycoemilia</taxon>
    </lineage>
</organism>
<dbReference type="PANTHER" id="PTHR23149">
    <property type="entry name" value="G PATCH DOMAIN CONTAINING PROTEIN"/>
    <property type="match status" value="1"/>
</dbReference>
<feature type="compositionally biased region" description="Basic residues" evidence="1">
    <location>
        <begin position="252"/>
        <end position="269"/>
    </location>
</feature>
<dbReference type="PROSITE" id="PS50174">
    <property type="entry name" value="G_PATCH"/>
    <property type="match status" value="1"/>
</dbReference>
<accession>A0A9W7ZPQ2</accession>
<feature type="compositionally biased region" description="Basic and acidic residues" evidence="1">
    <location>
        <begin position="278"/>
        <end position="291"/>
    </location>
</feature>
<feature type="compositionally biased region" description="Basic and acidic residues" evidence="1">
    <location>
        <begin position="299"/>
        <end position="312"/>
    </location>
</feature>
<evidence type="ECO:0000259" key="2">
    <source>
        <dbReference type="PROSITE" id="PS50174"/>
    </source>
</evidence>
<dbReference type="Proteomes" id="UP001150538">
    <property type="component" value="Unassembled WGS sequence"/>
</dbReference>
<sequence length="312" mass="35164">MTLSFAEAQLAKYGWKKGEGLGKNNEGITRAISIAMKQDVKGVGVDSNQWDNDWWSNIYNKASGNVQSDKKKSTNMNTDNNDNEDTENHQFYKSPANFNINNPELLYHSMFVKSSATPTTFDEAEKKNSTKIIDSITALTDAELFAACEGRTARKGARGEQPGKLKRTNGDGMPRLEVVKMIEAAMSGQYNVESTKTPELSTSNTTESSSQEEHNISLSSDRKKSKSKKLRSKQKRDSKSTSGNENDAEDKKKRKKKEKKDKKSSKKRKLDSSDSDAEINKKSSKKRDERKKDKKRDKKDKGEKRPRNSSKE</sequence>
<evidence type="ECO:0000313" key="4">
    <source>
        <dbReference type="Proteomes" id="UP001150538"/>
    </source>
</evidence>
<dbReference type="SMART" id="SM00443">
    <property type="entry name" value="G_patch"/>
    <property type="match status" value="1"/>
</dbReference>
<feature type="region of interest" description="Disordered" evidence="1">
    <location>
        <begin position="65"/>
        <end position="88"/>
    </location>
</feature>
<dbReference type="Pfam" id="PF01585">
    <property type="entry name" value="G-patch"/>
    <property type="match status" value="1"/>
</dbReference>
<feature type="domain" description="G-patch" evidence="2">
    <location>
        <begin position="2"/>
        <end position="48"/>
    </location>
</feature>
<feature type="region of interest" description="Disordered" evidence="1">
    <location>
        <begin position="189"/>
        <end position="312"/>
    </location>
</feature>
<evidence type="ECO:0000256" key="1">
    <source>
        <dbReference type="SAM" id="MobiDB-lite"/>
    </source>
</evidence>
<dbReference type="GO" id="GO:0003676">
    <property type="term" value="F:nucleic acid binding"/>
    <property type="evidence" value="ECO:0007669"/>
    <property type="project" value="InterPro"/>
</dbReference>
<comment type="caution">
    <text evidence="3">The sequence shown here is derived from an EMBL/GenBank/DDBJ whole genome shotgun (WGS) entry which is preliminary data.</text>
</comment>
<dbReference type="InterPro" id="IPR050656">
    <property type="entry name" value="PINX1"/>
</dbReference>
<gene>
    <name evidence="3" type="ORF">H4219_005296</name>
</gene>
<feature type="compositionally biased region" description="Basic residues" evidence="1">
    <location>
        <begin position="223"/>
        <end position="236"/>
    </location>
</feature>
<proteinExistence type="predicted"/>
<keyword evidence="4" id="KW-1185">Reference proteome</keyword>
<dbReference type="PANTHER" id="PTHR23149:SF9">
    <property type="entry name" value="G PATCH DOMAIN-CONTAINING PROTEIN 4"/>
    <property type="match status" value="1"/>
</dbReference>
<dbReference type="GO" id="GO:0005730">
    <property type="term" value="C:nucleolus"/>
    <property type="evidence" value="ECO:0007669"/>
    <property type="project" value="TreeGrafter"/>
</dbReference>
<feature type="compositionally biased region" description="Low complexity" evidence="1">
    <location>
        <begin position="197"/>
        <end position="209"/>
    </location>
</feature>
<feature type="region of interest" description="Disordered" evidence="1">
    <location>
        <begin position="152"/>
        <end position="171"/>
    </location>
</feature>
<reference evidence="3" key="1">
    <citation type="submission" date="2022-07" db="EMBL/GenBank/DDBJ databases">
        <title>Phylogenomic reconstructions and comparative analyses of Kickxellomycotina fungi.</title>
        <authorList>
            <person name="Reynolds N.K."/>
            <person name="Stajich J.E."/>
            <person name="Barry K."/>
            <person name="Grigoriev I.V."/>
            <person name="Crous P."/>
            <person name="Smith M.E."/>
        </authorList>
    </citation>
    <scope>NUCLEOTIDE SEQUENCE</scope>
    <source>
        <strain evidence="3">NBRC 100468</strain>
    </source>
</reference>